<gene>
    <name evidence="7" type="ORF">E4635_06405</name>
</gene>
<reference evidence="7 8" key="1">
    <citation type="submission" date="2019-04" db="EMBL/GenBank/DDBJ databases">
        <title>Flavobacterium sp. strain DS2-A Genome sequencing and assembly.</title>
        <authorList>
            <person name="Kim I."/>
        </authorList>
    </citation>
    <scope>NUCLEOTIDE SEQUENCE [LARGE SCALE GENOMIC DNA]</scope>
    <source>
        <strain evidence="7 8">DS2-A</strain>
    </source>
</reference>
<dbReference type="InterPro" id="IPR036737">
    <property type="entry name" value="OmpA-like_sf"/>
</dbReference>
<evidence type="ECO:0000256" key="2">
    <source>
        <dbReference type="ARBA" id="ARBA00023136"/>
    </source>
</evidence>
<comment type="caution">
    <text evidence="7">The sequence shown here is derived from an EMBL/GenBank/DDBJ whole genome shotgun (WGS) entry which is preliminary data.</text>
</comment>
<dbReference type="Pfam" id="PF07676">
    <property type="entry name" value="PD40"/>
    <property type="match status" value="1"/>
</dbReference>
<dbReference type="Pfam" id="PF00691">
    <property type="entry name" value="OmpA"/>
    <property type="match status" value="1"/>
</dbReference>
<protein>
    <submittedName>
        <fullName evidence="7">Flagellar motor protein MotB</fullName>
    </submittedName>
</protein>
<keyword evidence="7" id="KW-0966">Cell projection</keyword>
<feature type="signal peptide" evidence="5">
    <location>
        <begin position="1"/>
        <end position="18"/>
    </location>
</feature>
<dbReference type="SUPFAM" id="SSF103088">
    <property type="entry name" value="OmpA-like"/>
    <property type="match status" value="1"/>
</dbReference>
<evidence type="ECO:0000256" key="3">
    <source>
        <dbReference type="ARBA" id="ARBA00023237"/>
    </source>
</evidence>
<dbReference type="AlphaFoldDB" id="A0A4Z0L8A6"/>
<dbReference type="InterPro" id="IPR006665">
    <property type="entry name" value="OmpA-like"/>
</dbReference>
<sequence length="644" mass="73567">MKKIITFCLLFCLTISLAQSKLKKADKLFKELKYVEAAQTYEEYLEKESNPSIEAVTHIADTYYFLDKPREALTWYRKLYELQGQTLSDQYLIRYTQSLRGVRDYDKADEITKNELLKKRDDKQASHFMAQKKYNDSLASRPSLFTIKPVAINSSKSDFGPAFYGNQLVYSSAKDTTKFHEKLYSWNQQPFLELYVADRNISTGELFNELPFLENIRSKYHDATVTFTPDLKTIYYTTNTLKKSRLLNDKEGVNNFQILRATITDGKASEPEKMFFNSLDFSVGHPALSPDGKWLFFVSDMPGGYGETDIYVAEVFSDGKLNSPLNLGPTINTAGREMFPFYINNTLYFSSDGHYGYGGLDVFESKQSGKLFFSEPKNLGEPINSNKDDFSFIIDPELKFGYFSSNRDTGKGDDDIYYFTKAKAPCDQIVSGKVINAKSKLSLDGAIVKVFDSFGDYKTEVTTLPNGEYQVTIPCGGSYRLQASKTKFVPQEKEVITGLKNQDQIKDVNFELANLDDFVVIEDNKKKVDINPIFFEYDKWGITPQAVIELDKVVYVMNTFPKVKIKIESHTDSRGKDLYNMMLSDKRAKATQEYILSKGIDPGRIESAIGYGEKRLRNRCSNGVKCSDEEHLLNRRSDFIIIEE</sequence>
<dbReference type="InterPro" id="IPR008969">
    <property type="entry name" value="CarboxyPept-like_regulatory"/>
</dbReference>
<dbReference type="RefSeq" id="WP_135525800.1">
    <property type="nucleotide sequence ID" value="NZ_SRLH01000003.1"/>
</dbReference>
<dbReference type="InterPro" id="IPR006664">
    <property type="entry name" value="OMP_bac"/>
</dbReference>
<dbReference type="EMBL" id="SRLH01000003">
    <property type="protein sequence ID" value="TGD58540.1"/>
    <property type="molecule type" value="Genomic_DNA"/>
</dbReference>
<keyword evidence="3" id="KW-0998">Cell outer membrane</keyword>
<organism evidence="7 8">
    <name type="scientific">Flavobacterium humi</name>
    <dbReference type="NCBI Taxonomy" id="2562683"/>
    <lineage>
        <taxon>Bacteria</taxon>
        <taxon>Pseudomonadati</taxon>
        <taxon>Bacteroidota</taxon>
        <taxon>Flavobacteriia</taxon>
        <taxon>Flavobacteriales</taxon>
        <taxon>Flavobacteriaceae</taxon>
        <taxon>Flavobacterium</taxon>
    </lineage>
</organism>
<dbReference type="SUPFAM" id="SSF48452">
    <property type="entry name" value="TPR-like"/>
    <property type="match status" value="1"/>
</dbReference>
<keyword evidence="8" id="KW-1185">Reference proteome</keyword>
<dbReference type="InterPro" id="IPR050330">
    <property type="entry name" value="Bact_OuterMem_StrucFunc"/>
</dbReference>
<evidence type="ECO:0000256" key="5">
    <source>
        <dbReference type="SAM" id="SignalP"/>
    </source>
</evidence>
<dbReference type="GO" id="GO:0009279">
    <property type="term" value="C:cell outer membrane"/>
    <property type="evidence" value="ECO:0007669"/>
    <property type="project" value="UniProtKB-SubCell"/>
</dbReference>
<dbReference type="InterPro" id="IPR011042">
    <property type="entry name" value="6-blade_b-propeller_TolB-like"/>
</dbReference>
<accession>A0A4Z0L8A6</accession>
<keyword evidence="7" id="KW-0969">Cilium</keyword>
<dbReference type="CDD" id="cd07185">
    <property type="entry name" value="OmpA_C-like"/>
    <property type="match status" value="1"/>
</dbReference>
<evidence type="ECO:0000313" key="8">
    <source>
        <dbReference type="Proteomes" id="UP000297407"/>
    </source>
</evidence>
<dbReference type="PANTHER" id="PTHR30329:SF21">
    <property type="entry name" value="LIPOPROTEIN YIAD-RELATED"/>
    <property type="match status" value="1"/>
</dbReference>
<proteinExistence type="predicted"/>
<dbReference type="Gene3D" id="2.120.10.30">
    <property type="entry name" value="TolB, C-terminal domain"/>
    <property type="match status" value="1"/>
</dbReference>
<evidence type="ECO:0000313" key="7">
    <source>
        <dbReference type="EMBL" id="TGD58540.1"/>
    </source>
</evidence>
<dbReference type="PANTHER" id="PTHR30329">
    <property type="entry name" value="STATOR ELEMENT OF FLAGELLAR MOTOR COMPLEX"/>
    <property type="match status" value="1"/>
</dbReference>
<keyword evidence="2 4" id="KW-0472">Membrane</keyword>
<feature type="chain" id="PRO_5021225485" evidence="5">
    <location>
        <begin position="19"/>
        <end position="644"/>
    </location>
</feature>
<evidence type="ECO:0000259" key="6">
    <source>
        <dbReference type="PROSITE" id="PS51123"/>
    </source>
</evidence>
<dbReference type="PRINTS" id="PR01021">
    <property type="entry name" value="OMPADOMAIN"/>
</dbReference>
<comment type="subcellular location">
    <subcellularLocation>
        <location evidence="1">Cell outer membrane</location>
    </subcellularLocation>
</comment>
<dbReference type="Proteomes" id="UP000297407">
    <property type="component" value="Unassembled WGS sequence"/>
</dbReference>
<dbReference type="InterPro" id="IPR011659">
    <property type="entry name" value="WD40"/>
</dbReference>
<dbReference type="Gene3D" id="3.30.1330.60">
    <property type="entry name" value="OmpA-like domain"/>
    <property type="match status" value="1"/>
</dbReference>
<keyword evidence="5" id="KW-0732">Signal</keyword>
<dbReference type="SUPFAM" id="SSF82171">
    <property type="entry name" value="DPP6 N-terminal domain-like"/>
    <property type="match status" value="1"/>
</dbReference>
<dbReference type="Gene3D" id="2.60.40.1120">
    <property type="entry name" value="Carboxypeptidase-like, regulatory domain"/>
    <property type="match status" value="1"/>
</dbReference>
<dbReference type="InterPro" id="IPR011990">
    <property type="entry name" value="TPR-like_helical_dom_sf"/>
</dbReference>
<name>A0A4Z0L8A6_9FLAO</name>
<keyword evidence="7" id="KW-0282">Flagellum</keyword>
<dbReference type="PROSITE" id="PS51123">
    <property type="entry name" value="OMPA_2"/>
    <property type="match status" value="1"/>
</dbReference>
<dbReference type="SUPFAM" id="SSF49464">
    <property type="entry name" value="Carboxypeptidase regulatory domain-like"/>
    <property type="match status" value="1"/>
</dbReference>
<dbReference type="Pfam" id="PF13620">
    <property type="entry name" value="CarboxypepD_reg"/>
    <property type="match status" value="1"/>
</dbReference>
<evidence type="ECO:0000256" key="1">
    <source>
        <dbReference type="ARBA" id="ARBA00004442"/>
    </source>
</evidence>
<dbReference type="Gene3D" id="1.25.40.10">
    <property type="entry name" value="Tetratricopeptide repeat domain"/>
    <property type="match status" value="1"/>
</dbReference>
<dbReference type="OrthoDB" id="9809364at2"/>
<feature type="domain" description="OmpA-like" evidence="6">
    <location>
        <begin position="522"/>
        <end position="644"/>
    </location>
</feature>
<evidence type="ECO:0000256" key="4">
    <source>
        <dbReference type="PROSITE-ProRule" id="PRU00473"/>
    </source>
</evidence>